<evidence type="ECO:0000256" key="1">
    <source>
        <dbReference type="SAM" id="MobiDB-lite"/>
    </source>
</evidence>
<dbReference type="InterPro" id="IPR016047">
    <property type="entry name" value="M23ase_b-sheet_dom"/>
</dbReference>
<keyword evidence="2" id="KW-0812">Transmembrane</keyword>
<dbReference type="CDD" id="cd12797">
    <property type="entry name" value="M23_peptidase"/>
    <property type="match status" value="1"/>
</dbReference>
<name>A0A8J2Y6K0_9PROT</name>
<organism evidence="4 5">
    <name type="scientific">Aquisalinus flavus</name>
    <dbReference type="NCBI Taxonomy" id="1526572"/>
    <lineage>
        <taxon>Bacteria</taxon>
        <taxon>Pseudomonadati</taxon>
        <taxon>Pseudomonadota</taxon>
        <taxon>Alphaproteobacteria</taxon>
        <taxon>Parvularculales</taxon>
        <taxon>Parvularculaceae</taxon>
        <taxon>Aquisalinus</taxon>
    </lineage>
</organism>
<feature type="region of interest" description="Disordered" evidence="1">
    <location>
        <begin position="47"/>
        <end position="91"/>
    </location>
</feature>
<feature type="compositionally biased region" description="Acidic residues" evidence="1">
    <location>
        <begin position="69"/>
        <end position="83"/>
    </location>
</feature>
<dbReference type="Gene3D" id="2.70.70.10">
    <property type="entry name" value="Glucose Permease (Domain IIA)"/>
    <property type="match status" value="1"/>
</dbReference>
<sequence length="309" mass="33969">MRAGSETQKGNTTVNLLIGLAIVSLCFLAVWWYEKQAVESVPPQFADELEDEGSAIEEPDAPSGAIPEDPPDTLPGDEDEDIPPTDTPLTDAQGDVFAYLPVGDLLPLSGPGFVDDTVYRPDIVFPTEDRVFLNSQVYRYGGYQGSLNGMEGGQCEIANYDYPWQDTFCEKRSRNQDLCPGGGHEGLDIRPASCTKNVHWAVAVEDARVIDVRRHWVTLQTADGTIYNYLHLNMGALEVALGDDVAQGQRIGVISNDFYNSDGSSVATTIHLHFEMYENYVASDGADPLFTKVNPYMTLVSAYDAKLRE</sequence>
<dbReference type="Proteomes" id="UP000613582">
    <property type="component" value="Unassembled WGS sequence"/>
</dbReference>
<keyword evidence="2" id="KW-1133">Transmembrane helix</keyword>
<evidence type="ECO:0000256" key="2">
    <source>
        <dbReference type="SAM" id="Phobius"/>
    </source>
</evidence>
<gene>
    <name evidence="4" type="ORF">GCM10011342_11460</name>
</gene>
<feature type="compositionally biased region" description="Acidic residues" evidence="1">
    <location>
        <begin position="47"/>
        <end position="60"/>
    </location>
</feature>
<feature type="transmembrane region" description="Helical" evidence="2">
    <location>
        <begin position="12"/>
        <end position="33"/>
    </location>
</feature>
<reference evidence="4" key="2">
    <citation type="submission" date="2020-09" db="EMBL/GenBank/DDBJ databases">
        <authorList>
            <person name="Sun Q."/>
            <person name="Zhou Y."/>
        </authorList>
    </citation>
    <scope>NUCLEOTIDE SEQUENCE</scope>
    <source>
        <strain evidence="4">CGMCC 1.12921</strain>
    </source>
</reference>
<proteinExistence type="predicted"/>
<dbReference type="AlphaFoldDB" id="A0A8J2Y6K0"/>
<dbReference type="Pfam" id="PF01551">
    <property type="entry name" value="Peptidase_M23"/>
    <property type="match status" value="1"/>
</dbReference>
<dbReference type="InterPro" id="IPR011055">
    <property type="entry name" value="Dup_hybrid_motif"/>
</dbReference>
<dbReference type="SUPFAM" id="SSF51261">
    <property type="entry name" value="Duplicated hybrid motif"/>
    <property type="match status" value="1"/>
</dbReference>
<evidence type="ECO:0000313" key="4">
    <source>
        <dbReference type="EMBL" id="GGD04181.1"/>
    </source>
</evidence>
<keyword evidence="5" id="KW-1185">Reference proteome</keyword>
<comment type="caution">
    <text evidence="4">The sequence shown here is derived from an EMBL/GenBank/DDBJ whole genome shotgun (WGS) entry which is preliminary data.</text>
</comment>
<reference evidence="4" key="1">
    <citation type="journal article" date="2014" name="Int. J. Syst. Evol. Microbiol.">
        <title>Complete genome sequence of Corynebacterium casei LMG S-19264T (=DSM 44701T), isolated from a smear-ripened cheese.</title>
        <authorList>
            <consortium name="US DOE Joint Genome Institute (JGI-PGF)"/>
            <person name="Walter F."/>
            <person name="Albersmeier A."/>
            <person name="Kalinowski J."/>
            <person name="Ruckert C."/>
        </authorList>
    </citation>
    <scope>NUCLEOTIDE SEQUENCE</scope>
    <source>
        <strain evidence="4">CGMCC 1.12921</strain>
    </source>
</reference>
<dbReference type="RefSeq" id="WP_188160303.1">
    <property type="nucleotide sequence ID" value="NZ_BMGH01000001.1"/>
</dbReference>
<evidence type="ECO:0000313" key="5">
    <source>
        <dbReference type="Proteomes" id="UP000613582"/>
    </source>
</evidence>
<evidence type="ECO:0000259" key="3">
    <source>
        <dbReference type="Pfam" id="PF01551"/>
    </source>
</evidence>
<dbReference type="EMBL" id="BMGH01000001">
    <property type="protein sequence ID" value="GGD04181.1"/>
    <property type="molecule type" value="Genomic_DNA"/>
</dbReference>
<protein>
    <submittedName>
        <fullName evidence="4">Peptidase M24</fullName>
    </submittedName>
</protein>
<feature type="domain" description="M23ase beta-sheet core" evidence="3">
    <location>
        <begin position="183"/>
        <end position="282"/>
    </location>
</feature>
<keyword evidence="2" id="KW-0472">Membrane</keyword>
<accession>A0A8J2Y6K0</accession>